<evidence type="ECO:0000313" key="3">
    <source>
        <dbReference type="EMBL" id="CAI8012312.1"/>
    </source>
</evidence>
<evidence type="ECO:0000256" key="2">
    <source>
        <dbReference type="SAM" id="Phobius"/>
    </source>
</evidence>
<keyword evidence="2" id="KW-0472">Membrane</keyword>
<organism evidence="3 4">
    <name type="scientific">Geodia barretti</name>
    <name type="common">Barrett's horny sponge</name>
    <dbReference type="NCBI Taxonomy" id="519541"/>
    <lineage>
        <taxon>Eukaryota</taxon>
        <taxon>Metazoa</taxon>
        <taxon>Porifera</taxon>
        <taxon>Demospongiae</taxon>
        <taxon>Heteroscleromorpha</taxon>
        <taxon>Tetractinellida</taxon>
        <taxon>Astrophorina</taxon>
        <taxon>Geodiidae</taxon>
        <taxon>Geodia</taxon>
    </lineage>
</organism>
<dbReference type="Proteomes" id="UP001174909">
    <property type="component" value="Unassembled WGS sequence"/>
</dbReference>
<feature type="transmembrane region" description="Helical" evidence="2">
    <location>
        <begin position="13"/>
        <end position="39"/>
    </location>
</feature>
<evidence type="ECO:0000256" key="1">
    <source>
        <dbReference type="SAM" id="MobiDB-lite"/>
    </source>
</evidence>
<feature type="compositionally biased region" description="Pro residues" evidence="1">
    <location>
        <begin position="191"/>
        <end position="202"/>
    </location>
</feature>
<feature type="compositionally biased region" description="Low complexity" evidence="1">
    <location>
        <begin position="171"/>
        <end position="190"/>
    </location>
</feature>
<protein>
    <submittedName>
        <fullName evidence="3">Uncharacterized protein</fullName>
    </submittedName>
</protein>
<comment type="caution">
    <text evidence="3">The sequence shown here is derived from an EMBL/GenBank/DDBJ whole genome shotgun (WGS) entry which is preliminary data.</text>
</comment>
<keyword evidence="4" id="KW-1185">Reference proteome</keyword>
<dbReference type="AlphaFoldDB" id="A0AA35WG58"/>
<evidence type="ECO:0000313" key="4">
    <source>
        <dbReference type="Proteomes" id="UP001174909"/>
    </source>
</evidence>
<accession>A0AA35WG58</accession>
<gene>
    <name evidence="3" type="ORF">GBAR_LOCUS7912</name>
</gene>
<reference evidence="3" key="1">
    <citation type="submission" date="2023-03" db="EMBL/GenBank/DDBJ databases">
        <authorList>
            <person name="Steffen K."/>
            <person name="Cardenas P."/>
        </authorList>
    </citation>
    <scope>NUCLEOTIDE SEQUENCE</scope>
</reference>
<proteinExistence type="predicted"/>
<feature type="region of interest" description="Disordered" evidence="1">
    <location>
        <begin position="171"/>
        <end position="202"/>
    </location>
</feature>
<sequence length="202" mass="21557">GANNDTAPDWRKVVYLAAGCVVASVVQLVLCFCFCRFFIKRRRNLSAVSSRRRGNMLIMDTYRGERDLEVELPLSLREGDGMEISTDSSSSERSSLLSLIAQPKGETDSDLSLGSFSSFGKGTGLLEDGGAEDDGGGYLRSHSSSLLPLSSRPLPPSFPIHLHTRAVTLLSLSQSRSSPEGQSSSCSSTSSPPPPPSALMAD</sequence>
<name>A0AA35WG58_GEOBA</name>
<feature type="non-terminal residue" evidence="3">
    <location>
        <position position="202"/>
    </location>
</feature>
<keyword evidence="2" id="KW-1133">Transmembrane helix</keyword>
<dbReference type="EMBL" id="CASHTH010001175">
    <property type="protein sequence ID" value="CAI8012312.1"/>
    <property type="molecule type" value="Genomic_DNA"/>
</dbReference>
<keyword evidence="2" id="KW-0812">Transmembrane</keyword>